<keyword evidence="2" id="KW-1185">Reference proteome</keyword>
<dbReference type="InterPro" id="IPR007658">
    <property type="entry name" value="DUF594"/>
</dbReference>
<name>A0A835F9I8_9POAL</name>
<evidence type="ECO:0008006" key="3">
    <source>
        <dbReference type="Google" id="ProtNLM"/>
    </source>
</evidence>
<dbReference type="OrthoDB" id="1689146at2759"/>
<sequence>MLVFILGAFHSLGRFEQIYCLVWCPGRTSRRGQSGDRKLYSKGYGDNEFGTYLDFGRTYYDVVPVCLVIVVLVFSEIRDIVSNIGSKWSKVSLVCKYAKNASLEPSTTFLRKRIAFVFRYCRFELAKSWQGKMNQCSILVLRPWKISLRLRCLLRLPNQKKTKQVPQQVKQTIFQALRRTQEDLNIEHGEGLNLMGLPSNAFSVCGGKGASDTILAWHIATSIYEIAATHLSRYCAYLVMYLPGLLPDDEEWCEVLHQDVKKDVDHALAGRATSSEALTPEAECQQLMELLSANSNHEVVMNGMRIGKQLVKADGDQWEALARFWSEMILYVAPSQNLDGHAKAIASGGELITLLWVLLEHAGIFGRQDWTVAAP</sequence>
<dbReference type="Pfam" id="PF04578">
    <property type="entry name" value="DUF594"/>
    <property type="match status" value="1"/>
</dbReference>
<protein>
    <recommendedName>
        <fullName evidence="3">DUF4220 domain-containing protein</fullName>
    </recommendedName>
</protein>
<gene>
    <name evidence="1" type="ORF">HU200_016325</name>
</gene>
<accession>A0A835F9I8</accession>
<evidence type="ECO:0000313" key="1">
    <source>
        <dbReference type="EMBL" id="KAF8732339.1"/>
    </source>
</evidence>
<dbReference type="EMBL" id="JACEFO010001605">
    <property type="protein sequence ID" value="KAF8732339.1"/>
    <property type="molecule type" value="Genomic_DNA"/>
</dbReference>
<organism evidence="1 2">
    <name type="scientific">Digitaria exilis</name>
    <dbReference type="NCBI Taxonomy" id="1010633"/>
    <lineage>
        <taxon>Eukaryota</taxon>
        <taxon>Viridiplantae</taxon>
        <taxon>Streptophyta</taxon>
        <taxon>Embryophyta</taxon>
        <taxon>Tracheophyta</taxon>
        <taxon>Spermatophyta</taxon>
        <taxon>Magnoliopsida</taxon>
        <taxon>Liliopsida</taxon>
        <taxon>Poales</taxon>
        <taxon>Poaceae</taxon>
        <taxon>PACMAD clade</taxon>
        <taxon>Panicoideae</taxon>
        <taxon>Panicodae</taxon>
        <taxon>Paniceae</taxon>
        <taxon>Anthephorinae</taxon>
        <taxon>Digitaria</taxon>
    </lineage>
</organism>
<proteinExistence type="predicted"/>
<dbReference type="Proteomes" id="UP000636709">
    <property type="component" value="Unassembled WGS sequence"/>
</dbReference>
<dbReference type="AlphaFoldDB" id="A0A835F9I8"/>
<dbReference type="PANTHER" id="PTHR31325">
    <property type="entry name" value="OS01G0798800 PROTEIN-RELATED"/>
    <property type="match status" value="1"/>
</dbReference>
<reference evidence="1" key="1">
    <citation type="submission" date="2020-07" db="EMBL/GenBank/DDBJ databases">
        <title>Genome sequence and genetic diversity analysis of an under-domesticated orphan crop, white fonio (Digitaria exilis).</title>
        <authorList>
            <person name="Bennetzen J.L."/>
            <person name="Chen S."/>
            <person name="Ma X."/>
            <person name="Wang X."/>
            <person name="Yssel A.E.J."/>
            <person name="Chaluvadi S.R."/>
            <person name="Johnson M."/>
            <person name="Gangashetty P."/>
            <person name="Hamidou F."/>
            <person name="Sanogo M.D."/>
            <person name="Zwaenepoel A."/>
            <person name="Wallace J."/>
            <person name="Van De Peer Y."/>
            <person name="Van Deynze A."/>
        </authorList>
    </citation>
    <scope>NUCLEOTIDE SEQUENCE</scope>
    <source>
        <tissue evidence="1">Leaves</tissue>
    </source>
</reference>
<comment type="caution">
    <text evidence="1">The sequence shown here is derived from an EMBL/GenBank/DDBJ whole genome shotgun (WGS) entry which is preliminary data.</text>
</comment>
<evidence type="ECO:0000313" key="2">
    <source>
        <dbReference type="Proteomes" id="UP000636709"/>
    </source>
</evidence>